<organism evidence="2 3">
    <name type="scientific">Callosobruchus maculatus</name>
    <name type="common">Southern cowpea weevil</name>
    <name type="synonym">Pulse bruchid</name>
    <dbReference type="NCBI Taxonomy" id="64391"/>
    <lineage>
        <taxon>Eukaryota</taxon>
        <taxon>Metazoa</taxon>
        <taxon>Ecdysozoa</taxon>
        <taxon>Arthropoda</taxon>
        <taxon>Hexapoda</taxon>
        <taxon>Insecta</taxon>
        <taxon>Pterygota</taxon>
        <taxon>Neoptera</taxon>
        <taxon>Endopterygota</taxon>
        <taxon>Coleoptera</taxon>
        <taxon>Polyphaga</taxon>
        <taxon>Cucujiformia</taxon>
        <taxon>Chrysomeloidea</taxon>
        <taxon>Chrysomelidae</taxon>
        <taxon>Bruchinae</taxon>
        <taxon>Bruchini</taxon>
        <taxon>Callosobruchus</taxon>
    </lineage>
</organism>
<feature type="chain" id="PRO_5024940275" description="Serpin domain-containing protein" evidence="1">
    <location>
        <begin position="18"/>
        <end position="421"/>
    </location>
</feature>
<sequence>MNNLYLLCIFTVTVSLAQDQPAEPPATNYDYIVKFVLNMDESKVPYYIVNGIYSNRFVGNITVDDVIDLYRIRQLSLEQAKLVLNSLNVPTSTVFSEDAFEIILKELKLDFTTFYTNVFLTTFGTTGEPLRRCLETLDIDMAAFTSAIVLGMGDPLDVVKRGNFTNLEPALKEIGKTPNDLYKASVNTFADAAVKLQLPEFVEILKRNGLTEAKALSLWNTIGIDVRDIYLNQDFNKLLLETNMDLRKEVVGVLIGDNRIVTDINVGLFLKQAKQISRIQATTLNDTLELKDIKPAYSSFDSLAVLDFQSEHNTSHISYGMLNKTVENCTFITLKNDSLVSEVVIPVDKKTHIEIESKIASDYVIPGSPLVCDHKVYGLARENGQSSGIVVLDNFREITSNANILSSCLVLSFISIISMIL</sequence>
<accession>A0A653CN37</accession>
<evidence type="ECO:0000256" key="1">
    <source>
        <dbReference type="SAM" id="SignalP"/>
    </source>
</evidence>
<protein>
    <recommendedName>
        <fullName evidence="4">Serpin domain-containing protein</fullName>
    </recommendedName>
</protein>
<feature type="signal peptide" evidence="1">
    <location>
        <begin position="1"/>
        <end position="17"/>
    </location>
</feature>
<evidence type="ECO:0008006" key="4">
    <source>
        <dbReference type="Google" id="ProtNLM"/>
    </source>
</evidence>
<dbReference type="OrthoDB" id="6718688at2759"/>
<evidence type="ECO:0000313" key="3">
    <source>
        <dbReference type="Proteomes" id="UP000410492"/>
    </source>
</evidence>
<proteinExistence type="predicted"/>
<dbReference type="AlphaFoldDB" id="A0A653CN37"/>
<dbReference type="EMBL" id="CAACVG010008325">
    <property type="protein sequence ID" value="VEN49325.1"/>
    <property type="molecule type" value="Genomic_DNA"/>
</dbReference>
<reference evidence="2 3" key="1">
    <citation type="submission" date="2019-01" db="EMBL/GenBank/DDBJ databases">
        <authorList>
            <person name="Sayadi A."/>
        </authorList>
    </citation>
    <scope>NUCLEOTIDE SEQUENCE [LARGE SCALE GENOMIC DNA]</scope>
</reference>
<evidence type="ECO:0000313" key="2">
    <source>
        <dbReference type="EMBL" id="VEN49325.1"/>
    </source>
</evidence>
<dbReference type="Proteomes" id="UP000410492">
    <property type="component" value="Unassembled WGS sequence"/>
</dbReference>
<gene>
    <name evidence="2" type="ORF">CALMAC_LOCUS10474</name>
</gene>
<keyword evidence="1" id="KW-0732">Signal</keyword>
<name>A0A653CN37_CALMS</name>
<keyword evidence="3" id="KW-1185">Reference proteome</keyword>